<feature type="signal peptide" evidence="1">
    <location>
        <begin position="1"/>
        <end position="22"/>
    </location>
</feature>
<keyword evidence="3" id="KW-1185">Reference proteome</keyword>
<proteinExistence type="predicted"/>
<dbReference type="EMBL" id="AP024485">
    <property type="protein sequence ID" value="BCS87354.1"/>
    <property type="molecule type" value="Genomic_DNA"/>
</dbReference>
<evidence type="ECO:0008006" key="4">
    <source>
        <dbReference type="Google" id="ProtNLM"/>
    </source>
</evidence>
<dbReference type="Proteomes" id="UP001053296">
    <property type="component" value="Chromosome"/>
</dbReference>
<evidence type="ECO:0000313" key="2">
    <source>
        <dbReference type="EMBL" id="BCS87354.1"/>
    </source>
</evidence>
<evidence type="ECO:0000256" key="1">
    <source>
        <dbReference type="SAM" id="SignalP"/>
    </source>
</evidence>
<dbReference type="PROSITE" id="PS51257">
    <property type="entry name" value="PROKAR_LIPOPROTEIN"/>
    <property type="match status" value="1"/>
</dbReference>
<dbReference type="RefSeq" id="WP_229593532.1">
    <property type="nucleotide sequence ID" value="NZ_AP024485.1"/>
</dbReference>
<keyword evidence="1" id="KW-0732">Signal</keyword>
<organism evidence="2 3">
    <name type="scientific">Pseudodesulfovibrio sediminis</name>
    <dbReference type="NCBI Taxonomy" id="2810563"/>
    <lineage>
        <taxon>Bacteria</taxon>
        <taxon>Pseudomonadati</taxon>
        <taxon>Thermodesulfobacteriota</taxon>
        <taxon>Desulfovibrionia</taxon>
        <taxon>Desulfovibrionales</taxon>
        <taxon>Desulfovibrionaceae</taxon>
    </lineage>
</organism>
<evidence type="ECO:0000313" key="3">
    <source>
        <dbReference type="Proteomes" id="UP001053296"/>
    </source>
</evidence>
<gene>
    <name evidence="2" type="ORF">PSDVSF_05960</name>
</gene>
<sequence length="123" mass="13622">MRNFVLVLVTFALLIGAGCASRGEKVLANCKTDYEKVRKCELFAKMYLNPRGPIAQNAGSLCLDVCDKASQQVPNNPFPAFWHGRINLHNGNKKEACNSFKVAYDRGLTSAFLMYCNEDGSPK</sequence>
<feature type="chain" id="PRO_5045704780" description="Lipoprotein" evidence="1">
    <location>
        <begin position="23"/>
        <end position="123"/>
    </location>
</feature>
<accession>A0ABM9SDN1</accession>
<name>A0ABM9SDN1_9BACT</name>
<reference evidence="2" key="1">
    <citation type="journal article" date="2022" name="Arch. Microbiol.">
        <title>Pseudodesulfovibrio sediminis sp. nov., a mesophilic and neutrophilic sulfate-reducing bacterium isolated from sediment of a brackish lake.</title>
        <authorList>
            <person name="Takahashi A."/>
            <person name="Kojima H."/>
            <person name="Watanabe M."/>
            <person name="Fukui M."/>
        </authorList>
    </citation>
    <scope>NUCLEOTIDE SEQUENCE</scope>
    <source>
        <strain evidence="2">SF6</strain>
    </source>
</reference>
<protein>
    <recommendedName>
        <fullName evidence="4">Lipoprotein</fullName>
    </recommendedName>
</protein>